<dbReference type="FunCoup" id="G0V5T5">
    <property type="interactions" value="322"/>
</dbReference>
<keyword evidence="1" id="KW-0863">Zinc-finger</keyword>
<protein>
    <recommendedName>
        <fullName evidence="3">GATA-type domain-containing protein</fullName>
    </recommendedName>
</protein>
<dbReference type="GO" id="GO:0008270">
    <property type="term" value="F:zinc ion binding"/>
    <property type="evidence" value="ECO:0007669"/>
    <property type="project" value="UniProtKB-KW"/>
</dbReference>
<feature type="compositionally biased region" description="Polar residues" evidence="2">
    <location>
        <begin position="274"/>
        <end position="284"/>
    </location>
</feature>
<dbReference type="GO" id="GO:0033698">
    <property type="term" value="C:Rpd3L complex"/>
    <property type="evidence" value="ECO:0007669"/>
    <property type="project" value="EnsemblFungi"/>
</dbReference>
<dbReference type="OrthoDB" id="2162994at2759"/>
<feature type="compositionally biased region" description="Low complexity" evidence="2">
    <location>
        <begin position="123"/>
        <end position="133"/>
    </location>
</feature>
<dbReference type="RefSeq" id="XP_003673214.1">
    <property type="nucleotide sequence ID" value="XM_003673166.1"/>
</dbReference>
<feature type="compositionally biased region" description="Low complexity" evidence="2">
    <location>
        <begin position="435"/>
        <end position="459"/>
    </location>
</feature>
<organism evidence="4 5">
    <name type="scientific">Naumovozyma castellii</name>
    <name type="common">Yeast</name>
    <name type="synonym">Saccharomyces castellii</name>
    <dbReference type="NCBI Taxonomy" id="27288"/>
    <lineage>
        <taxon>Eukaryota</taxon>
        <taxon>Fungi</taxon>
        <taxon>Dikarya</taxon>
        <taxon>Ascomycota</taxon>
        <taxon>Saccharomycotina</taxon>
        <taxon>Saccharomycetes</taxon>
        <taxon>Saccharomycetales</taxon>
        <taxon>Saccharomycetaceae</taxon>
        <taxon>Naumovozyma</taxon>
    </lineage>
</organism>
<accession>G0V5T5</accession>
<dbReference type="InterPro" id="IPR013088">
    <property type="entry name" value="Znf_NHR/GATA"/>
</dbReference>
<feature type="compositionally biased region" description="Low complexity" evidence="2">
    <location>
        <begin position="388"/>
        <end position="410"/>
    </location>
</feature>
<name>G0V5T5_NAUCA</name>
<dbReference type="GO" id="GO:1900461">
    <property type="term" value="P:positive regulation of pseudohyphal growth by positive regulation of transcription from RNA polymerase II promoter"/>
    <property type="evidence" value="ECO:0007669"/>
    <property type="project" value="EnsemblFungi"/>
</dbReference>
<dbReference type="GO" id="GO:0031495">
    <property type="term" value="P:negative regulation of mating type switching"/>
    <property type="evidence" value="ECO:0007669"/>
    <property type="project" value="EnsemblFungi"/>
</dbReference>
<feature type="region of interest" description="Disordered" evidence="2">
    <location>
        <begin position="1"/>
        <end position="28"/>
    </location>
</feature>
<dbReference type="KEGG" id="ncs:NCAS_0A02650"/>
<dbReference type="Pfam" id="PF00320">
    <property type="entry name" value="GATA"/>
    <property type="match status" value="1"/>
</dbReference>
<evidence type="ECO:0000256" key="1">
    <source>
        <dbReference type="PROSITE-ProRule" id="PRU00094"/>
    </source>
</evidence>
<dbReference type="EMBL" id="HE576752">
    <property type="protein sequence ID" value="CCC66823.1"/>
    <property type="molecule type" value="Genomic_DNA"/>
</dbReference>
<dbReference type="eggNOG" id="ENOG502QX5C">
    <property type="taxonomic scope" value="Eukaryota"/>
</dbReference>
<keyword evidence="1" id="KW-0862">Zinc</keyword>
<dbReference type="OMA" id="SDSPCWR"/>
<feature type="domain" description="GATA-type" evidence="3">
    <location>
        <begin position="499"/>
        <end position="537"/>
    </location>
</feature>
<proteinExistence type="predicted"/>
<keyword evidence="1" id="KW-0479">Metal-binding</keyword>
<feature type="region of interest" description="Disordered" evidence="2">
    <location>
        <begin position="274"/>
        <end position="297"/>
    </location>
</feature>
<dbReference type="GO" id="GO:0001227">
    <property type="term" value="F:DNA-binding transcription repressor activity, RNA polymerase II-specific"/>
    <property type="evidence" value="ECO:0007669"/>
    <property type="project" value="EnsemblFungi"/>
</dbReference>
<feature type="compositionally biased region" description="Polar residues" evidence="2">
    <location>
        <begin position="464"/>
        <end position="479"/>
    </location>
</feature>
<evidence type="ECO:0000313" key="4">
    <source>
        <dbReference type="EMBL" id="CCC66823.1"/>
    </source>
</evidence>
<dbReference type="PROSITE" id="PS50114">
    <property type="entry name" value="GATA_ZN_FINGER_2"/>
    <property type="match status" value="1"/>
</dbReference>
<dbReference type="InParanoid" id="G0V5T5"/>
<evidence type="ECO:0000313" key="5">
    <source>
        <dbReference type="Proteomes" id="UP000001640"/>
    </source>
</evidence>
<gene>
    <name evidence="4" type="primary">NCAS0A02650</name>
    <name evidence="4" type="ordered locus">NCAS_0A02650</name>
</gene>
<dbReference type="SUPFAM" id="SSF57716">
    <property type="entry name" value="Glucocorticoid receptor-like (DNA-binding domain)"/>
    <property type="match status" value="1"/>
</dbReference>
<feature type="compositionally biased region" description="Basic residues" evidence="2">
    <location>
        <begin position="484"/>
        <end position="499"/>
    </location>
</feature>
<feature type="region of interest" description="Disordered" evidence="2">
    <location>
        <begin position="435"/>
        <end position="499"/>
    </location>
</feature>
<dbReference type="Proteomes" id="UP000001640">
    <property type="component" value="Chromosome 1"/>
</dbReference>
<dbReference type="InterPro" id="IPR000679">
    <property type="entry name" value="Znf_GATA"/>
</dbReference>
<dbReference type="Gene3D" id="3.30.50.10">
    <property type="entry name" value="Erythroid Transcription Factor GATA-1, subunit A"/>
    <property type="match status" value="1"/>
</dbReference>
<sequence length="593" mass="67001">MSATSIKNYSYNNNNNSNNNSNNSTTNPRSKLFFDDLLLPSLGPTNNHTHSAPILPSILLNNNPTECTLNILLQKKANTAPASPTHYPSSHFHFHQKNNSYSTITPQASPIFEKSQLTSSSSSSQFRPYSLPSPFNNTSKSPISPPIHLLDRLPKLTPTTSNTSHITLTPLRHLQLLPDPRIQENSYHYPDTSEPTPYWKDNIITWCKEKNYQEYKHIMNQKGSTPRMMKLSSILEPKDQFQNLSNNSWHYTTPVTPPMSPQHNSPNLVHESSYLRSRQTSMASDETDDESVASEEEQAEVQTAIEFTPFISEKLVQTIKKQKLISNRHKKTNSFKALEVKRLLDNRDILSINSKSKTPRTHRISKRHSIGAAANNLVKRIDYQNGITSARSSSNSTTPTSSGHTTPRSQSPKRSRSSSPHKSAKYYKFAVDAFSPSSTLSTPSSRSRSRSRSSSPSRSLHLKTPTQNENRSVTTTIRNSSPTKKSRRRSSGTTRHHHHTIQRKCVSCHSSDSPCWRPSWSKMKYDQLCNSCGLRFKKTHTRCLNESCLKIPTKGELSIMKANGMETQYVEARKASVEGYRCLFCNYITETTV</sequence>
<dbReference type="GO" id="GO:0005933">
    <property type="term" value="C:cellular bud"/>
    <property type="evidence" value="ECO:0007669"/>
    <property type="project" value="EnsemblFungi"/>
</dbReference>
<reference key="2">
    <citation type="submission" date="2011-08" db="EMBL/GenBank/DDBJ databases">
        <title>Genome sequence of Naumovozyma castellii.</title>
        <authorList>
            <person name="Gordon J.L."/>
            <person name="Armisen D."/>
            <person name="Proux-Wera E."/>
            <person name="OhEigeartaigh S.S."/>
            <person name="Byrne K.P."/>
            <person name="Wolfe K.H."/>
        </authorList>
    </citation>
    <scope>NUCLEOTIDE SEQUENCE</scope>
    <source>
        <strain>Type strain:CBS 4309</strain>
    </source>
</reference>
<dbReference type="CDD" id="cd00202">
    <property type="entry name" value="ZnF_GATA"/>
    <property type="match status" value="1"/>
</dbReference>
<dbReference type="STRING" id="1064592.G0V5T5"/>
<dbReference type="AlphaFoldDB" id="G0V5T5"/>
<dbReference type="HOGENOM" id="CLU_041192_0_0_1"/>
<dbReference type="GO" id="GO:0000987">
    <property type="term" value="F:cis-regulatory region sequence-specific DNA binding"/>
    <property type="evidence" value="ECO:0007669"/>
    <property type="project" value="EnsemblFungi"/>
</dbReference>
<feature type="compositionally biased region" description="Low complexity" evidence="2">
    <location>
        <begin position="8"/>
        <end position="27"/>
    </location>
</feature>
<feature type="region of interest" description="Disordered" evidence="2">
    <location>
        <begin position="386"/>
        <end position="423"/>
    </location>
</feature>
<evidence type="ECO:0000256" key="2">
    <source>
        <dbReference type="SAM" id="MobiDB-lite"/>
    </source>
</evidence>
<dbReference type="GeneID" id="96900312"/>
<feature type="region of interest" description="Disordered" evidence="2">
    <location>
        <begin position="123"/>
        <end position="142"/>
    </location>
</feature>
<feature type="compositionally biased region" description="Acidic residues" evidence="2">
    <location>
        <begin position="285"/>
        <end position="297"/>
    </location>
</feature>
<dbReference type="SMART" id="SM00401">
    <property type="entry name" value="ZnF_GATA"/>
    <property type="match status" value="1"/>
</dbReference>
<reference evidence="4 5" key="1">
    <citation type="journal article" date="2011" name="Proc. Natl. Acad. Sci. U.S.A.">
        <title>Evolutionary erosion of yeast sex chromosomes by mating-type switching accidents.</title>
        <authorList>
            <person name="Gordon J.L."/>
            <person name="Armisen D."/>
            <person name="Proux-Wera E."/>
            <person name="Oheigeartaigh S.S."/>
            <person name="Byrne K.P."/>
            <person name="Wolfe K.H."/>
        </authorList>
    </citation>
    <scope>NUCLEOTIDE SEQUENCE [LARGE SCALE GENOMIC DNA]</scope>
    <source>
        <strain evidence="5">ATCC 76901 / BCRC 22586 / CBS 4309 / NBRC 1992 / NRRL Y-12630</strain>
    </source>
</reference>
<evidence type="ECO:0000259" key="3">
    <source>
        <dbReference type="PROSITE" id="PS50114"/>
    </source>
</evidence>
<keyword evidence="5" id="KW-1185">Reference proteome</keyword>